<protein>
    <recommendedName>
        <fullName evidence="2">C-type lectin domain-containing protein</fullName>
    </recommendedName>
</protein>
<dbReference type="Gene3D" id="3.10.100.10">
    <property type="entry name" value="Mannose-Binding Protein A, subunit A"/>
    <property type="match status" value="1"/>
</dbReference>
<feature type="signal peptide" evidence="1">
    <location>
        <begin position="1"/>
        <end position="23"/>
    </location>
</feature>
<dbReference type="SUPFAM" id="SSF56436">
    <property type="entry name" value="C-type lectin-like"/>
    <property type="match status" value="1"/>
</dbReference>
<accession>A0A9J6BFD4</accession>
<dbReference type="PROSITE" id="PS50041">
    <property type="entry name" value="C_TYPE_LECTIN_2"/>
    <property type="match status" value="1"/>
</dbReference>
<comment type="caution">
    <text evidence="3">The sequence shown here is derived from an EMBL/GenBank/DDBJ whole genome shotgun (WGS) entry which is preliminary data.</text>
</comment>
<gene>
    <name evidence="3" type="ORF">PVAND_016279</name>
</gene>
<sequence>MRKTILLLFLFVIFICNFQSSKGTNVAFVNIGTFSGSNYKKTFFVPRSFVAVWQDAFTICKSFGYELAAFDTEAEYKNAQLFIGVALFDKLIAITDWAHVGGMGIFNETISQNIWYWVHNNKKISYPIDWAQGFPNVFDFNGNCMAVSKSLLRFRNIGCFQLNNQSAQSFICQKVEKK</sequence>
<dbReference type="InterPro" id="IPR016186">
    <property type="entry name" value="C-type_lectin-like/link_sf"/>
</dbReference>
<organism evidence="3 4">
    <name type="scientific">Polypedilum vanderplanki</name>
    <name type="common">Sleeping chironomid midge</name>
    <dbReference type="NCBI Taxonomy" id="319348"/>
    <lineage>
        <taxon>Eukaryota</taxon>
        <taxon>Metazoa</taxon>
        <taxon>Ecdysozoa</taxon>
        <taxon>Arthropoda</taxon>
        <taxon>Hexapoda</taxon>
        <taxon>Insecta</taxon>
        <taxon>Pterygota</taxon>
        <taxon>Neoptera</taxon>
        <taxon>Endopterygota</taxon>
        <taxon>Diptera</taxon>
        <taxon>Nematocera</taxon>
        <taxon>Chironomoidea</taxon>
        <taxon>Chironomidae</taxon>
        <taxon>Chironominae</taxon>
        <taxon>Polypedilum</taxon>
        <taxon>Polypedilum</taxon>
    </lineage>
</organism>
<dbReference type="AlphaFoldDB" id="A0A9J6BFD4"/>
<evidence type="ECO:0000313" key="3">
    <source>
        <dbReference type="EMBL" id="KAG5668336.1"/>
    </source>
</evidence>
<evidence type="ECO:0000256" key="1">
    <source>
        <dbReference type="SAM" id="SignalP"/>
    </source>
</evidence>
<dbReference type="OrthoDB" id="6340082at2759"/>
<evidence type="ECO:0000259" key="2">
    <source>
        <dbReference type="PROSITE" id="PS50041"/>
    </source>
</evidence>
<dbReference type="InterPro" id="IPR001304">
    <property type="entry name" value="C-type_lectin-like"/>
</dbReference>
<dbReference type="CDD" id="cd00037">
    <property type="entry name" value="CLECT"/>
    <property type="match status" value="1"/>
</dbReference>
<dbReference type="EMBL" id="JADBJN010000004">
    <property type="protein sequence ID" value="KAG5668336.1"/>
    <property type="molecule type" value="Genomic_DNA"/>
</dbReference>
<proteinExistence type="predicted"/>
<name>A0A9J6BFD4_POLVA</name>
<evidence type="ECO:0000313" key="4">
    <source>
        <dbReference type="Proteomes" id="UP001107558"/>
    </source>
</evidence>
<dbReference type="Proteomes" id="UP001107558">
    <property type="component" value="Chromosome 4"/>
</dbReference>
<keyword evidence="1" id="KW-0732">Signal</keyword>
<feature type="chain" id="PRO_5039931834" description="C-type lectin domain-containing protein" evidence="1">
    <location>
        <begin position="24"/>
        <end position="178"/>
    </location>
</feature>
<keyword evidence="4" id="KW-1185">Reference proteome</keyword>
<dbReference type="InterPro" id="IPR016187">
    <property type="entry name" value="CTDL_fold"/>
</dbReference>
<reference evidence="3" key="1">
    <citation type="submission" date="2021-03" db="EMBL/GenBank/DDBJ databases">
        <title>Chromosome level genome of the anhydrobiotic midge Polypedilum vanderplanki.</title>
        <authorList>
            <person name="Yoshida Y."/>
            <person name="Kikawada T."/>
            <person name="Gusev O."/>
        </authorList>
    </citation>
    <scope>NUCLEOTIDE SEQUENCE</scope>
    <source>
        <strain evidence="3">NIAS01</strain>
        <tissue evidence="3">Whole body or cell culture</tissue>
    </source>
</reference>
<feature type="domain" description="C-type lectin" evidence="2">
    <location>
        <begin position="53"/>
        <end position="159"/>
    </location>
</feature>